<dbReference type="RefSeq" id="WP_377119760.1">
    <property type="nucleotide sequence ID" value="NZ_JBHRSD010000001.1"/>
</dbReference>
<reference evidence="2" key="1">
    <citation type="journal article" date="2019" name="Int. J. Syst. Evol. Microbiol.">
        <title>The Global Catalogue of Microorganisms (GCM) 10K type strain sequencing project: providing services to taxonomists for standard genome sequencing and annotation.</title>
        <authorList>
            <consortium name="The Broad Institute Genomics Platform"/>
            <consortium name="The Broad Institute Genome Sequencing Center for Infectious Disease"/>
            <person name="Wu L."/>
            <person name="Ma J."/>
        </authorList>
    </citation>
    <scope>NUCLEOTIDE SEQUENCE [LARGE SCALE GENOMIC DNA]</scope>
    <source>
        <strain evidence="2">KCTC 42730</strain>
    </source>
</reference>
<dbReference type="PANTHER" id="PTHR37943">
    <property type="entry name" value="PROTEIN VES"/>
    <property type="match status" value="1"/>
</dbReference>
<accession>A0ABV7CC59</accession>
<dbReference type="Proteomes" id="UP001595453">
    <property type="component" value="Unassembled WGS sequence"/>
</dbReference>
<dbReference type="CDD" id="cd20293">
    <property type="entry name" value="cupin_HutD_N"/>
    <property type="match status" value="1"/>
</dbReference>
<dbReference type="EMBL" id="JBHRSD010000001">
    <property type="protein sequence ID" value="MFC3030984.1"/>
    <property type="molecule type" value="Genomic_DNA"/>
</dbReference>
<dbReference type="InterPro" id="IPR010282">
    <property type="entry name" value="Uncharacterised_HutD/Ves"/>
</dbReference>
<dbReference type="Gene3D" id="2.60.120.10">
    <property type="entry name" value="Jelly Rolls"/>
    <property type="match status" value="1"/>
</dbReference>
<dbReference type="SUPFAM" id="SSF51182">
    <property type="entry name" value="RmlC-like cupins"/>
    <property type="match status" value="1"/>
</dbReference>
<proteinExistence type="predicted"/>
<evidence type="ECO:0000313" key="1">
    <source>
        <dbReference type="EMBL" id="MFC3030984.1"/>
    </source>
</evidence>
<organism evidence="1 2">
    <name type="scientific">Pseudoalteromonas fenneropenaei</name>
    <dbReference type="NCBI Taxonomy" id="1737459"/>
    <lineage>
        <taxon>Bacteria</taxon>
        <taxon>Pseudomonadati</taxon>
        <taxon>Pseudomonadota</taxon>
        <taxon>Gammaproteobacteria</taxon>
        <taxon>Alteromonadales</taxon>
        <taxon>Pseudoalteromonadaceae</taxon>
        <taxon>Pseudoalteromonas</taxon>
    </lineage>
</organism>
<evidence type="ECO:0000313" key="2">
    <source>
        <dbReference type="Proteomes" id="UP001595453"/>
    </source>
</evidence>
<dbReference type="Pfam" id="PF05962">
    <property type="entry name" value="HutD"/>
    <property type="match status" value="1"/>
</dbReference>
<protein>
    <submittedName>
        <fullName evidence="1">HutD family protein</fullName>
    </submittedName>
</protein>
<keyword evidence="2" id="KW-1185">Reference proteome</keyword>
<gene>
    <name evidence="1" type="ORF">ACFOEE_00365</name>
</gene>
<dbReference type="InterPro" id="IPR011051">
    <property type="entry name" value="RmlC_Cupin_sf"/>
</dbReference>
<sequence>MLLTITTPEQFKQVPWKNGKGVTAELAINEGADMSNFAWRISKACVVEDGPFSFFPGYTRHLVLLEGAGIDLIIGDQSLTLNKPLDIAVFDGAQSTSGRLHQGAITDFNVIFNPLLCNMETRSFTQDSQFTLTPPNEYFIYAAHTAISVHSDEGLSQTQTIAAGCLVHVSELHHAATVHGECLIVIRKY</sequence>
<dbReference type="PANTHER" id="PTHR37943:SF1">
    <property type="entry name" value="PROTEIN VES"/>
    <property type="match status" value="1"/>
</dbReference>
<name>A0ABV7CC59_9GAMM</name>
<comment type="caution">
    <text evidence="1">The sequence shown here is derived from an EMBL/GenBank/DDBJ whole genome shotgun (WGS) entry which is preliminary data.</text>
</comment>
<dbReference type="InterPro" id="IPR014710">
    <property type="entry name" value="RmlC-like_jellyroll"/>
</dbReference>